<evidence type="ECO:0000256" key="4">
    <source>
        <dbReference type="ARBA" id="ARBA00022989"/>
    </source>
</evidence>
<reference evidence="7 8" key="1">
    <citation type="submission" date="2016-10" db="EMBL/GenBank/DDBJ databases">
        <authorList>
            <person name="de Groot N.N."/>
        </authorList>
    </citation>
    <scope>NUCLEOTIDE SEQUENCE [LARGE SCALE GENOMIC DNA]</scope>
    <source>
        <strain evidence="7 8">DSM 21001</strain>
    </source>
</reference>
<organism evidence="7 8">
    <name type="scientific">Granulicella pectinivorans</name>
    <dbReference type="NCBI Taxonomy" id="474950"/>
    <lineage>
        <taxon>Bacteria</taxon>
        <taxon>Pseudomonadati</taxon>
        <taxon>Acidobacteriota</taxon>
        <taxon>Terriglobia</taxon>
        <taxon>Terriglobales</taxon>
        <taxon>Acidobacteriaceae</taxon>
        <taxon>Granulicella</taxon>
    </lineage>
</organism>
<keyword evidence="8" id="KW-1185">Reference proteome</keyword>
<dbReference type="RefSeq" id="WP_089835917.1">
    <property type="nucleotide sequence ID" value="NZ_FOZL01000001.1"/>
</dbReference>
<dbReference type="OrthoDB" id="104353at2"/>
<feature type="transmembrane region" description="Helical" evidence="6">
    <location>
        <begin position="250"/>
        <end position="270"/>
    </location>
</feature>
<feature type="transmembrane region" description="Helical" evidence="6">
    <location>
        <begin position="6"/>
        <end position="27"/>
    </location>
</feature>
<name>A0A1I6L587_9BACT</name>
<dbReference type="AlphaFoldDB" id="A0A1I6L587"/>
<feature type="transmembrane region" description="Helical" evidence="6">
    <location>
        <begin position="460"/>
        <end position="483"/>
    </location>
</feature>
<keyword evidence="4 6" id="KW-1133">Transmembrane helix</keyword>
<feature type="transmembrane region" description="Helical" evidence="6">
    <location>
        <begin position="126"/>
        <end position="151"/>
    </location>
</feature>
<dbReference type="InterPro" id="IPR050833">
    <property type="entry name" value="Poly_Biosynth_Transport"/>
</dbReference>
<feature type="transmembrane region" description="Helical" evidence="6">
    <location>
        <begin position="90"/>
        <end position="114"/>
    </location>
</feature>
<evidence type="ECO:0000256" key="5">
    <source>
        <dbReference type="ARBA" id="ARBA00023136"/>
    </source>
</evidence>
<evidence type="ECO:0000313" key="7">
    <source>
        <dbReference type="EMBL" id="SFR98653.1"/>
    </source>
</evidence>
<evidence type="ECO:0000256" key="3">
    <source>
        <dbReference type="ARBA" id="ARBA00022692"/>
    </source>
</evidence>
<proteinExistence type="predicted"/>
<sequence>MNVRRILQLLFTSLLGQGITVISQLLIPPFFLRFFGLEVYGEWIALSASVDYLGTLNYGIQNYANNQTTILYNGGDVKGAKDIQASAFRLLLLLFVSFAVLGVAVFFIPIASLLHLKHENAHVAALALYLLILRVAFNMMFSLLANSYMVVGQLHRGNYFQSAQRLFMVLAMALAIFLHASFPVLAAIQLGSLFLFFFLILIDVSRTAPVLLPDLRYGSWKQVRQIIKPSGHFGLIAMAGFLTWQGPVLMIQIVLGSAQVGIFQLVRTVFQMSRQILSIASNTISQDITLLVGKNDWRQLRRLYDLSERIVLFLIPIVSIGSLLMCPFLFTVWLHKRNLYDWKLCCMMAIISAVLGIKEHKTQFQSSSNKHEDLSVFILVGYAAMLLVSIGTMKFLGLYGFLGTWLLWEMIQTQFVLGLNDKMFPKEYRISTQPIVRLTIFMTIAFLLAGYPAYREVNWPLAWTVVCAVSVTAVFGIAGYFVFEVDEIRGLLASRFKNRFAPKASTT</sequence>
<dbReference type="PANTHER" id="PTHR30250:SF11">
    <property type="entry name" value="O-ANTIGEN TRANSPORTER-RELATED"/>
    <property type="match status" value="1"/>
</dbReference>
<comment type="subcellular location">
    <subcellularLocation>
        <location evidence="1">Cell membrane</location>
        <topology evidence="1">Multi-pass membrane protein</topology>
    </subcellularLocation>
</comment>
<evidence type="ECO:0000256" key="1">
    <source>
        <dbReference type="ARBA" id="ARBA00004651"/>
    </source>
</evidence>
<evidence type="ECO:0000256" key="6">
    <source>
        <dbReference type="SAM" id="Phobius"/>
    </source>
</evidence>
<dbReference type="Proteomes" id="UP000199024">
    <property type="component" value="Unassembled WGS sequence"/>
</dbReference>
<feature type="transmembrane region" description="Helical" evidence="6">
    <location>
        <begin position="377"/>
        <end position="399"/>
    </location>
</feature>
<gene>
    <name evidence="7" type="ORF">SAMN05421771_0284</name>
</gene>
<keyword evidence="2" id="KW-1003">Cell membrane</keyword>
<keyword evidence="5 6" id="KW-0472">Membrane</keyword>
<accession>A0A1I6L587</accession>
<dbReference type="GO" id="GO:0005886">
    <property type="term" value="C:plasma membrane"/>
    <property type="evidence" value="ECO:0007669"/>
    <property type="project" value="UniProtKB-SubCell"/>
</dbReference>
<dbReference type="EMBL" id="FOZL01000001">
    <property type="protein sequence ID" value="SFR98653.1"/>
    <property type="molecule type" value="Genomic_DNA"/>
</dbReference>
<evidence type="ECO:0000313" key="8">
    <source>
        <dbReference type="Proteomes" id="UP000199024"/>
    </source>
</evidence>
<feature type="transmembrane region" description="Helical" evidence="6">
    <location>
        <begin position="310"/>
        <end position="334"/>
    </location>
</feature>
<evidence type="ECO:0000256" key="2">
    <source>
        <dbReference type="ARBA" id="ARBA00022475"/>
    </source>
</evidence>
<feature type="transmembrane region" description="Helical" evidence="6">
    <location>
        <begin position="405"/>
        <end position="423"/>
    </location>
</feature>
<dbReference type="PANTHER" id="PTHR30250">
    <property type="entry name" value="PST FAMILY PREDICTED COLANIC ACID TRANSPORTER"/>
    <property type="match status" value="1"/>
</dbReference>
<feature type="transmembrane region" description="Helical" evidence="6">
    <location>
        <begin position="435"/>
        <end position="454"/>
    </location>
</feature>
<protein>
    <submittedName>
        <fullName evidence="7">Membrane protein involved in the export of O-antigen and teichoic acid</fullName>
    </submittedName>
</protein>
<keyword evidence="3 6" id="KW-0812">Transmembrane</keyword>
<dbReference type="STRING" id="474950.SAMN05421771_0284"/>
<feature type="transmembrane region" description="Helical" evidence="6">
    <location>
        <begin position="163"/>
        <end position="180"/>
    </location>
</feature>